<keyword evidence="2" id="KW-1185">Reference proteome</keyword>
<reference evidence="1 2" key="1">
    <citation type="submission" date="2023-05" db="EMBL/GenBank/DDBJ databases">
        <title>YMD87, complete Genome.</title>
        <authorList>
            <person name="Zhang J."/>
            <person name="Xu X."/>
        </authorList>
    </citation>
    <scope>NUCLEOTIDE SEQUENCE [LARGE SCALE GENOMIC DNA]</scope>
    <source>
        <strain evidence="1 2">YMD87</strain>
    </source>
</reference>
<organism evidence="1 2">
    <name type="scientific">Tropicibacter oceani</name>
    <dbReference type="NCBI Taxonomy" id="3058420"/>
    <lineage>
        <taxon>Bacteria</taxon>
        <taxon>Pseudomonadati</taxon>
        <taxon>Pseudomonadota</taxon>
        <taxon>Alphaproteobacteria</taxon>
        <taxon>Rhodobacterales</taxon>
        <taxon>Roseobacteraceae</taxon>
        <taxon>Tropicibacter</taxon>
    </lineage>
</organism>
<accession>A0ABY8QEH9</accession>
<dbReference type="EMBL" id="CP124616">
    <property type="protein sequence ID" value="WGW02446.1"/>
    <property type="molecule type" value="Genomic_DNA"/>
</dbReference>
<proteinExistence type="predicted"/>
<sequence length="84" mass="9357">MGKVVFLQSKKIHSPLRCYAHSSEDIFIPVGKVVFLQSKKFHSPLRCCAHSSEDIFIPGTPHVSGAKAGWNAAQQRFGFSGRLW</sequence>
<protein>
    <submittedName>
        <fullName evidence="1">Uncharacterized protein</fullName>
    </submittedName>
</protein>
<dbReference type="Proteomes" id="UP001241605">
    <property type="component" value="Chromosome"/>
</dbReference>
<evidence type="ECO:0000313" key="1">
    <source>
        <dbReference type="EMBL" id="WGW02446.1"/>
    </source>
</evidence>
<dbReference type="RefSeq" id="WP_282299080.1">
    <property type="nucleotide sequence ID" value="NZ_CP124616.1"/>
</dbReference>
<evidence type="ECO:0000313" key="2">
    <source>
        <dbReference type="Proteomes" id="UP001241605"/>
    </source>
</evidence>
<gene>
    <name evidence="1" type="ORF">QF118_10850</name>
</gene>
<name>A0ABY8QEH9_9RHOB</name>